<evidence type="ECO:0000256" key="2">
    <source>
        <dbReference type="ARBA" id="ARBA00013807"/>
    </source>
</evidence>
<dbReference type="InParanoid" id="A0A0L0HD06"/>
<proteinExistence type="inferred from homology"/>
<evidence type="ECO:0000256" key="4">
    <source>
        <dbReference type="SAM" id="Coils"/>
    </source>
</evidence>
<dbReference type="PANTHER" id="PTHR15157:SF13">
    <property type="entry name" value="AUTOPHAGY-RELATED PROTEIN 14"/>
    <property type="match status" value="1"/>
</dbReference>
<keyword evidence="7" id="KW-1185">Reference proteome</keyword>
<dbReference type="OMA" id="CELKQRQ"/>
<dbReference type="GO" id="GO:0000323">
    <property type="term" value="C:lytic vacuole"/>
    <property type="evidence" value="ECO:0007669"/>
    <property type="project" value="TreeGrafter"/>
</dbReference>
<dbReference type="InterPro" id="IPR018791">
    <property type="entry name" value="UV_resistance/autophagy_Atg14"/>
</dbReference>
<feature type="region of interest" description="Disordered" evidence="5">
    <location>
        <begin position="354"/>
        <end position="374"/>
    </location>
</feature>
<dbReference type="Proteomes" id="UP000053201">
    <property type="component" value="Unassembled WGS sequence"/>
</dbReference>
<feature type="coiled-coil region" evidence="4">
    <location>
        <begin position="63"/>
        <end position="97"/>
    </location>
</feature>
<dbReference type="GO" id="GO:0035493">
    <property type="term" value="P:SNARE complex assembly"/>
    <property type="evidence" value="ECO:0007669"/>
    <property type="project" value="TreeGrafter"/>
</dbReference>
<accession>A0A0L0HD06</accession>
<keyword evidence="3 4" id="KW-0175">Coiled coil</keyword>
<dbReference type="GO" id="GO:0005768">
    <property type="term" value="C:endosome"/>
    <property type="evidence" value="ECO:0007669"/>
    <property type="project" value="TreeGrafter"/>
</dbReference>
<feature type="region of interest" description="Disordered" evidence="5">
    <location>
        <begin position="426"/>
        <end position="449"/>
    </location>
</feature>
<evidence type="ECO:0000256" key="5">
    <source>
        <dbReference type="SAM" id="MobiDB-lite"/>
    </source>
</evidence>
<sequence length="449" mass="49906">MECGTCASTHRKFWCSSCISERLQNHVSNYTVLAVERDSLAERIHTILGSNRPPTGISPAEEAEAAKGRIKAVESSIAAAREAVQKGREELKTVRRTINQRRQILAQAHATLEHERLRSIGNIRQEVDHGRGKYRQAAEVLMQSRRLLVREVVSIFRLRKVQRKQGKEAIGGGVMSSAISTYSVRNGTSSSLVSSGVTTTQSLPIARTSTSALLSSSPDVPEYRIINVGFPIFGYSLSSPHERFNAGLGYVIHMTILLSHYLHVTLPFQIVNKGARSFAQAAYVDSSSEFSHLPLYLSDNNVEAFTVGLSMLNYNIAYLCYTQGVDIPIYQVHNTLENLALCCQAPDLGCDVSRPRRDSPHGPQSTTASYPSPREPFSLDFQKVVRLHIAIRTRRWVVSEIAALRNDGEPKSEYTISPSLRQILEENSEDEDETVSGWHLVDEPLPPHV</sequence>
<evidence type="ECO:0000256" key="1">
    <source>
        <dbReference type="ARBA" id="ARBA00009574"/>
    </source>
</evidence>
<comment type="similarity">
    <text evidence="1">Belongs to the ATG14 family.</text>
</comment>
<dbReference type="OrthoDB" id="16772at2759"/>
<evidence type="ECO:0000313" key="7">
    <source>
        <dbReference type="Proteomes" id="UP000053201"/>
    </source>
</evidence>
<evidence type="ECO:0000256" key="3">
    <source>
        <dbReference type="ARBA" id="ARBA00023054"/>
    </source>
</evidence>
<organism evidence="6 7">
    <name type="scientific">Spizellomyces punctatus (strain DAOM BR117)</name>
    <dbReference type="NCBI Taxonomy" id="645134"/>
    <lineage>
        <taxon>Eukaryota</taxon>
        <taxon>Fungi</taxon>
        <taxon>Fungi incertae sedis</taxon>
        <taxon>Chytridiomycota</taxon>
        <taxon>Chytridiomycota incertae sedis</taxon>
        <taxon>Chytridiomycetes</taxon>
        <taxon>Spizellomycetales</taxon>
        <taxon>Spizellomycetaceae</taxon>
        <taxon>Spizellomyces</taxon>
    </lineage>
</organism>
<name>A0A0L0HD06_SPIPD</name>
<dbReference type="AlphaFoldDB" id="A0A0L0HD06"/>
<dbReference type="eggNOG" id="ENOG502S2VB">
    <property type="taxonomic scope" value="Eukaryota"/>
</dbReference>
<evidence type="ECO:0000313" key="6">
    <source>
        <dbReference type="EMBL" id="KNC99022.1"/>
    </source>
</evidence>
<reference evidence="6 7" key="1">
    <citation type="submission" date="2009-08" db="EMBL/GenBank/DDBJ databases">
        <title>The Genome Sequence of Spizellomyces punctatus strain DAOM BR117.</title>
        <authorList>
            <consortium name="The Broad Institute Genome Sequencing Platform"/>
            <person name="Russ C."/>
            <person name="Cuomo C."/>
            <person name="Shea T."/>
            <person name="Young S.K."/>
            <person name="Zeng Q."/>
            <person name="Koehrsen M."/>
            <person name="Haas B."/>
            <person name="Borodovsky M."/>
            <person name="Guigo R."/>
            <person name="Alvarado L."/>
            <person name="Berlin A."/>
            <person name="Bochicchio J."/>
            <person name="Borenstein D."/>
            <person name="Chapman S."/>
            <person name="Chen Z."/>
            <person name="Engels R."/>
            <person name="Freedman E."/>
            <person name="Gellesch M."/>
            <person name="Goldberg J."/>
            <person name="Griggs A."/>
            <person name="Gujja S."/>
            <person name="Heiman D."/>
            <person name="Hepburn T."/>
            <person name="Howarth C."/>
            <person name="Jen D."/>
            <person name="Larson L."/>
            <person name="Lewis B."/>
            <person name="Mehta T."/>
            <person name="Park D."/>
            <person name="Pearson M."/>
            <person name="Roberts A."/>
            <person name="Saif S."/>
            <person name="Shenoy N."/>
            <person name="Sisk P."/>
            <person name="Stolte C."/>
            <person name="Sykes S."/>
            <person name="Thomson T."/>
            <person name="Walk T."/>
            <person name="White J."/>
            <person name="Yandava C."/>
            <person name="Burger G."/>
            <person name="Gray M.W."/>
            <person name="Holland P.W.H."/>
            <person name="King N."/>
            <person name="Lang F.B.F."/>
            <person name="Roger A.J."/>
            <person name="Ruiz-Trillo I."/>
            <person name="Lander E."/>
            <person name="Nusbaum C."/>
        </authorList>
    </citation>
    <scope>NUCLEOTIDE SEQUENCE [LARGE SCALE GENOMIC DNA]</scope>
    <source>
        <strain evidence="6 7">DAOM BR117</strain>
    </source>
</reference>
<dbReference type="PANTHER" id="PTHR15157">
    <property type="entry name" value="UV RADIATION RESISTANCE-ASSOCIATED GENE PROTEIN"/>
    <property type="match status" value="1"/>
</dbReference>
<gene>
    <name evidence="6" type="ORF">SPPG_05972</name>
</gene>
<dbReference type="VEuPathDB" id="FungiDB:SPPG_05972"/>
<dbReference type="STRING" id="645134.A0A0L0HD06"/>
<dbReference type="GO" id="GO:0032991">
    <property type="term" value="C:protein-containing complex"/>
    <property type="evidence" value="ECO:0007669"/>
    <property type="project" value="UniProtKB-ARBA"/>
</dbReference>
<dbReference type="Pfam" id="PF10186">
    <property type="entry name" value="ATG14"/>
    <property type="match status" value="1"/>
</dbReference>
<dbReference type="EMBL" id="KQ257459">
    <property type="protein sequence ID" value="KNC99022.1"/>
    <property type="molecule type" value="Genomic_DNA"/>
</dbReference>
<dbReference type="GeneID" id="27689312"/>
<dbReference type="RefSeq" id="XP_016607062.1">
    <property type="nucleotide sequence ID" value="XM_016754179.1"/>
</dbReference>
<protein>
    <recommendedName>
        <fullName evidence="2">Autophagy-related protein 14</fullName>
    </recommendedName>
</protein>
<dbReference type="GO" id="GO:0000149">
    <property type="term" value="F:SNARE binding"/>
    <property type="evidence" value="ECO:0007669"/>
    <property type="project" value="TreeGrafter"/>
</dbReference>